<dbReference type="Proteomes" id="UP001306508">
    <property type="component" value="Unassembled WGS sequence"/>
</dbReference>
<feature type="compositionally biased region" description="Polar residues" evidence="1">
    <location>
        <begin position="805"/>
        <end position="814"/>
    </location>
</feature>
<comment type="caution">
    <text evidence="2">The sequence shown here is derived from an EMBL/GenBank/DDBJ whole genome shotgun (WGS) entry which is preliminary data.</text>
</comment>
<evidence type="ECO:0000256" key="1">
    <source>
        <dbReference type="SAM" id="MobiDB-lite"/>
    </source>
</evidence>
<sequence>MASHDHHILKQKKNFVSQNNSNRIRNNEIDKSKNTKQKNLLTQKDLLAQKHLTDKNNNSSSSNSNSKLNDGKDYSNKDDKETEDIQTIKPLRTATSSLTTAKDTTSTVNNSYKKDHTSLFTSKYNYNSSYSKLPLSLLKHKRKHTSFSNNSINDNNNINNMNNNNNNNNFILIQIDNLPPNKNWKQIKYLIGGIIHHSNVLQVKLLPPMASLISPFFMQQSCLVTLTNTLNDDMINDLILSLNSYTWDNYDLYSYVIPNLISPVNISPFPLNFSSFSTTATTATTSSASSSPFTSYSIAAQHELKQVKEKENEINYPSSPPYTYLPFLYPMIPPTMYLPQKQYRKEQKNDFLKKSFTSSQKNSLNSLLSPVITSNSPNNDISTINIPTFQKNDTTNIKTNEKQEQIPFPSFIPIIPTSSPSSSLQQSGVMLLPQTSLVPPIPTITNMMPPIPPISFPLPQFSSQPTSASISMKQPFQDKTFGSKVATSPLMQNQSLYNSKQVINTSKSTASTIDYSATTANTTTSSPSTTESSRSFAPNFKKIYSYPQHFINTYDTNNEMINSSTAAGGSDFGRGIPFYCPEQTNDMMGMTTDPKFIYPYMGHKRIANPFKQPKKLKSIFNERNFRKQMTERKMWQLKLDNFPPYLLPETETSINFEVLGQEKLKIDIVTNMIEKYGKLRWTILKDFIKLKCPKLLNLRGQHNESISDTTREFYVGVYEAEEVKMIVDIKPENKMEDESADKGRRIVQMEAILYNAIIGFHNKEYFDICLKNLQDQEYSLGYKLHVTELPPYNEEEEKEEMVREGSNSANNDNIKANIEEEEIRQEISDLNLS</sequence>
<dbReference type="EMBL" id="JAWIZZ010000035">
    <property type="protein sequence ID" value="KAK5781501.1"/>
    <property type="molecule type" value="Genomic_DNA"/>
</dbReference>
<proteinExistence type="predicted"/>
<dbReference type="AlphaFoldDB" id="A0AAN7ZYP3"/>
<reference evidence="3" key="1">
    <citation type="submission" date="2023-07" db="EMBL/GenBank/DDBJ databases">
        <title>A draft genome of Kazachstania heterogenica Y-27499.</title>
        <authorList>
            <person name="Donic C."/>
            <person name="Kralova J.S."/>
            <person name="Fidel L."/>
            <person name="Ben-Dor S."/>
            <person name="Jung S."/>
        </authorList>
    </citation>
    <scope>NUCLEOTIDE SEQUENCE [LARGE SCALE GENOMIC DNA]</scope>
    <source>
        <strain evidence="3">Y27499</strain>
    </source>
</reference>
<name>A0AAN7ZYP3_9SACH</name>
<organism evidence="2 3">
    <name type="scientific">Arxiozyma heterogenica</name>
    <dbReference type="NCBI Taxonomy" id="278026"/>
    <lineage>
        <taxon>Eukaryota</taxon>
        <taxon>Fungi</taxon>
        <taxon>Dikarya</taxon>
        <taxon>Ascomycota</taxon>
        <taxon>Saccharomycotina</taxon>
        <taxon>Saccharomycetes</taxon>
        <taxon>Saccharomycetales</taxon>
        <taxon>Saccharomycetaceae</taxon>
        <taxon>Arxiozyma</taxon>
    </lineage>
</organism>
<gene>
    <name evidence="2" type="ORF">RI543_001049</name>
</gene>
<evidence type="ECO:0000313" key="2">
    <source>
        <dbReference type="EMBL" id="KAK5781501.1"/>
    </source>
</evidence>
<accession>A0AAN7ZYP3</accession>
<feature type="region of interest" description="Disordered" evidence="1">
    <location>
        <begin position="1"/>
        <end position="38"/>
    </location>
</feature>
<evidence type="ECO:0000313" key="3">
    <source>
        <dbReference type="Proteomes" id="UP001306508"/>
    </source>
</evidence>
<feature type="compositionally biased region" description="Basic and acidic residues" evidence="1">
    <location>
        <begin position="69"/>
        <end position="80"/>
    </location>
</feature>
<protein>
    <submittedName>
        <fullName evidence="2">Uncharacterized protein</fullName>
    </submittedName>
</protein>
<feature type="region of interest" description="Disordered" evidence="1">
    <location>
        <begin position="50"/>
        <end position="91"/>
    </location>
</feature>
<feature type="compositionally biased region" description="Low complexity" evidence="1">
    <location>
        <begin position="56"/>
        <end position="66"/>
    </location>
</feature>
<feature type="region of interest" description="Disordered" evidence="1">
    <location>
        <begin position="792"/>
        <end position="820"/>
    </location>
</feature>
<feature type="compositionally biased region" description="Polar residues" evidence="1">
    <location>
        <begin position="14"/>
        <end position="24"/>
    </location>
</feature>
<keyword evidence="3" id="KW-1185">Reference proteome</keyword>